<evidence type="ECO:0000256" key="12">
    <source>
        <dbReference type="HAMAP-Rule" id="MF_01479"/>
    </source>
</evidence>
<evidence type="ECO:0000256" key="4">
    <source>
        <dbReference type="ARBA" id="ARBA00022490"/>
    </source>
</evidence>
<evidence type="ECO:0000256" key="2">
    <source>
        <dbReference type="ARBA" id="ARBA00006597"/>
    </source>
</evidence>
<comment type="PTM">
    <text evidence="12">Upon Fe-S cluster removal intramolecular disulfide bonds are formed.</text>
</comment>
<evidence type="ECO:0000256" key="9">
    <source>
        <dbReference type="ARBA" id="ARBA00023125"/>
    </source>
</evidence>
<keyword evidence="3 12" id="KW-0004">4Fe-4S</keyword>
<dbReference type="HOGENOM" id="CLU_106245_5_0_11"/>
<evidence type="ECO:0000256" key="5">
    <source>
        <dbReference type="ARBA" id="ARBA00022723"/>
    </source>
</evidence>
<feature type="binding site" evidence="12">
    <location>
        <position position="55"/>
    </location>
    <ligand>
        <name>[4Fe-4S] cluster</name>
        <dbReference type="ChEBI" id="CHEBI:49883"/>
    </ligand>
</feature>
<dbReference type="GO" id="GO:0005737">
    <property type="term" value="C:cytoplasm"/>
    <property type="evidence" value="ECO:0007669"/>
    <property type="project" value="UniProtKB-SubCell"/>
</dbReference>
<comment type="cofactor">
    <cofactor evidence="12">
        <name>[4Fe-4S] cluster</name>
        <dbReference type="ChEBI" id="CHEBI:49883"/>
    </cofactor>
    <text evidence="12">Binds 1 [4Fe-4S] cluster per subunit. Following nitrosylation of the [4Fe-4S] cluster binds 1 [4Fe-8(NO)] cluster per subunit.</text>
</comment>
<organism evidence="15 16">
    <name type="scientific">Rhodococcus jostii (strain RHA1)</name>
    <dbReference type="NCBI Taxonomy" id="101510"/>
    <lineage>
        <taxon>Bacteria</taxon>
        <taxon>Bacillati</taxon>
        <taxon>Actinomycetota</taxon>
        <taxon>Actinomycetes</taxon>
        <taxon>Mycobacteriales</taxon>
        <taxon>Nocardiaceae</taxon>
        <taxon>Rhodococcus</taxon>
    </lineage>
</organism>
<feature type="binding site" evidence="12">
    <location>
        <position position="25"/>
    </location>
    <ligand>
        <name>[4Fe-4S] cluster</name>
        <dbReference type="ChEBI" id="CHEBI:49883"/>
    </ligand>
</feature>
<accession>Q0RXQ8</accession>
<sequence>MPAPRISVHLKPLLPAWEWQLHARCRNMDTDVFFPQDEEDRGTRIRRERVAKQICSECPVRQACQNHAITVGESYGIWGGTSERDRRYHDHLISASPRDRFPSTLRIAPDRVPPGHHRV</sequence>
<keyword evidence="8 12" id="KW-0805">Transcription regulation</keyword>
<keyword evidence="11 12" id="KW-0804">Transcription</keyword>
<evidence type="ECO:0000256" key="13">
    <source>
        <dbReference type="SAM" id="MobiDB-lite"/>
    </source>
</evidence>
<feature type="binding site" evidence="12">
    <location>
        <position position="58"/>
    </location>
    <ligand>
        <name>[4Fe-4S] cluster</name>
        <dbReference type="ChEBI" id="CHEBI:49883"/>
    </ligand>
</feature>
<dbReference type="PANTHER" id="PTHR38839">
    <property type="entry name" value="TRANSCRIPTIONAL REGULATOR WHID-RELATED"/>
    <property type="match status" value="1"/>
</dbReference>
<keyword evidence="9 12" id="KW-0238">DNA-binding</keyword>
<reference evidence="16" key="1">
    <citation type="journal article" date="2006" name="Proc. Natl. Acad. Sci. U.S.A.">
        <title>The complete genome of Rhodococcus sp. RHA1 provides insights into a catabolic powerhouse.</title>
        <authorList>
            <person name="McLeod M.P."/>
            <person name="Warren R.L."/>
            <person name="Hsiao W.W.L."/>
            <person name="Araki N."/>
            <person name="Myhre M."/>
            <person name="Fernandes C."/>
            <person name="Miyazawa D."/>
            <person name="Wong W."/>
            <person name="Lillquist A.L."/>
            <person name="Wang D."/>
            <person name="Dosanjh M."/>
            <person name="Hara H."/>
            <person name="Petrescu A."/>
            <person name="Morin R.D."/>
            <person name="Yang G."/>
            <person name="Stott J.M."/>
            <person name="Schein J.E."/>
            <person name="Shin H."/>
            <person name="Smailus D."/>
            <person name="Siddiqui A.S."/>
            <person name="Marra M.A."/>
            <person name="Jones S.J.M."/>
            <person name="Holt R."/>
            <person name="Brinkman F.S.L."/>
            <person name="Miyauchi K."/>
            <person name="Fukuda M."/>
            <person name="Davies J.E."/>
            <person name="Mohn W.W."/>
            <person name="Eltis L.D."/>
        </authorList>
    </citation>
    <scope>NUCLEOTIDE SEQUENCE [LARGE SCALE GENOMIC DNA]</scope>
    <source>
        <strain evidence="16">RHA1</strain>
    </source>
</reference>
<keyword evidence="15" id="KW-0614">Plasmid</keyword>
<comment type="PTM">
    <text evidence="12">The Fe-S cluster can be nitrosylated by nitric oxide (NO).</text>
</comment>
<gene>
    <name evidence="12" type="primary">whiB</name>
    <name evidence="15" type="ordered locus">RHA1_ro08884</name>
</gene>
<dbReference type="Proteomes" id="UP000008710">
    <property type="component" value="Plasmid pRHL1"/>
</dbReference>
<dbReference type="KEGG" id="rha:RHA1_ro08884"/>
<proteinExistence type="inferred from homology"/>
<dbReference type="GO" id="GO:0051539">
    <property type="term" value="F:4 iron, 4 sulfur cluster binding"/>
    <property type="evidence" value="ECO:0007669"/>
    <property type="project" value="UniProtKB-UniRule"/>
</dbReference>
<dbReference type="GO" id="GO:0045892">
    <property type="term" value="P:negative regulation of DNA-templated transcription"/>
    <property type="evidence" value="ECO:0007669"/>
    <property type="project" value="TreeGrafter"/>
</dbReference>
<dbReference type="EMBL" id="CP000432">
    <property type="protein sequence ID" value="ABG99928.1"/>
    <property type="molecule type" value="Genomic_DNA"/>
</dbReference>
<keyword evidence="5 12" id="KW-0479">Metal-binding</keyword>
<dbReference type="PROSITE" id="PS51674">
    <property type="entry name" value="4FE4S_WBL"/>
    <property type="match status" value="1"/>
</dbReference>
<keyword evidence="7 12" id="KW-0411">Iron-sulfur</keyword>
<dbReference type="PANTHER" id="PTHR38839:SF5">
    <property type="entry name" value="TRANSCRIPTIONAL REGULATOR WHID"/>
    <property type="match status" value="1"/>
</dbReference>
<dbReference type="AlphaFoldDB" id="Q0RXQ8"/>
<evidence type="ECO:0000256" key="10">
    <source>
        <dbReference type="ARBA" id="ARBA00023157"/>
    </source>
</evidence>
<protein>
    <recommendedName>
        <fullName evidence="12">Transcriptional regulator WhiB</fullName>
    </recommendedName>
</protein>
<feature type="region of interest" description="Disordered" evidence="13">
    <location>
        <begin position="100"/>
        <end position="119"/>
    </location>
</feature>
<keyword evidence="10 12" id="KW-1015">Disulfide bond</keyword>
<comment type="subcellular location">
    <subcellularLocation>
        <location evidence="1 12">Cytoplasm</location>
    </subcellularLocation>
</comment>
<dbReference type="GO" id="GO:0046872">
    <property type="term" value="F:metal ion binding"/>
    <property type="evidence" value="ECO:0007669"/>
    <property type="project" value="UniProtKB-KW"/>
</dbReference>
<dbReference type="GO" id="GO:0045454">
    <property type="term" value="P:cell redox homeostasis"/>
    <property type="evidence" value="ECO:0007669"/>
    <property type="project" value="TreeGrafter"/>
</dbReference>
<feature type="binding site" evidence="12">
    <location>
        <position position="64"/>
    </location>
    <ligand>
        <name>[4Fe-4S] cluster</name>
        <dbReference type="ChEBI" id="CHEBI:49883"/>
    </ligand>
</feature>
<dbReference type="Pfam" id="PF02467">
    <property type="entry name" value="Whib"/>
    <property type="match status" value="1"/>
</dbReference>
<evidence type="ECO:0000256" key="7">
    <source>
        <dbReference type="ARBA" id="ARBA00023014"/>
    </source>
</evidence>
<dbReference type="GO" id="GO:0035731">
    <property type="term" value="F:dinitrosyl-iron complex binding"/>
    <property type="evidence" value="ECO:0007669"/>
    <property type="project" value="UniProtKB-UniRule"/>
</dbReference>
<evidence type="ECO:0000256" key="3">
    <source>
        <dbReference type="ARBA" id="ARBA00022485"/>
    </source>
</evidence>
<comment type="function">
    <text evidence="12">Acts as a transcriptional regulator. Probably redox-responsive. The apo- but not holo-form probably binds DNA.</text>
</comment>
<dbReference type="InterPro" id="IPR034768">
    <property type="entry name" value="4FE4S_WBL"/>
</dbReference>
<dbReference type="RefSeq" id="WP_011599607.1">
    <property type="nucleotide sequence ID" value="NC_008269.1"/>
</dbReference>
<dbReference type="InterPro" id="IPR003482">
    <property type="entry name" value="Whib"/>
</dbReference>
<dbReference type="GO" id="GO:0047134">
    <property type="term" value="F:protein-disulfide reductase [NAD(P)H] activity"/>
    <property type="evidence" value="ECO:0007669"/>
    <property type="project" value="TreeGrafter"/>
</dbReference>
<keyword evidence="4 12" id="KW-0963">Cytoplasm</keyword>
<feature type="domain" description="4Fe-4S Wbl-type" evidence="14">
    <location>
        <begin position="24"/>
        <end position="88"/>
    </location>
</feature>
<dbReference type="OrthoDB" id="4954884at2"/>
<evidence type="ECO:0000256" key="11">
    <source>
        <dbReference type="ARBA" id="ARBA00023163"/>
    </source>
</evidence>
<evidence type="ECO:0000259" key="14">
    <source>
        <dbReference type="PROSITE" id="PS51674"/>
    </source>
</evidence>
<evidence type="ECO:0000313" key="15">
    <source>
        <dbReference type="EMBL" id="ABG99928.1"/>
    </source>
</evidence>
<comment type="similarity">
    <text evidence="2 12">Belongs to the WhiB family.</text>
</comment>
<dbReference type="HAMAP" id="MF_01479">
    <property type="entry name" value="WhiB"/>
    <property type="match status" value="1"/>
</dbReference>
<evidence type="ECO:0000256" key="8">
    <source>
        <dbReference type="ARBA" id="ARBA00023015"/>
    </source>
</evidence>
<geneLocation type="plasmid" evidence="15 16">
    <name>pRHL1</name>
</geneLocation>
<evidence type="ECO:0000256" key="6">
    <source>
        <dbReference type="ARBA" id="ARBA00023004"/>
    </source>
</evidence>
<evidence type="ECO:0000256" key="1">
    <source>
        <dbReference type="ARBA" id="ARBA00004496"/>
    </source>
</evidence>
<evidence type="ECO:0000313" key="16">
    <source>
        <dbReference type="Proteomes" id="UP000008710"/>
    </source>
</evidence>
<keyword evidence="6 12" id="KW-0408">Iron</keyword>
<dbReference type="GO" id="GO:0003677">
    <property type="term" value="F:DNA binding"/>
    <property type="evidence" value="ECO:0007669"/>
    <property type="project" value="UniProtKB-UniRule"/>
</dbReference>
<name>Q0RXQ8_RHOJR</name>